<evidence type="ECO:0000313" key="8">
    <source>
        <dbReference type="Proteomes" id="UP000824089"/>
    </source>
</evidence>
<comment type="similarity">
    <text evidence="2 4">Belongs to the 2-oxoacid dehydrogenase family.</text>
</comment>
<dbReference type="InterPro" id="IPR036625">
    <property type="entry name" value="E3-bd_dom_sf"/>
</dbReference>
<dbReference type="PROSITE" id="PS51826">
    <property type="entry name" value="PSBD"/>
    <property type="match status" value="1"/>
</dbReference>
<accession>A0A9D1I867</accession>
<keyword evidence="4" id="KW-0808">Transferase</keyword>
<evidence type="ECO:0000256" key="4">
    <source>
        <dbReference type="RuleBase" id="RU003423"/>
    </source>
</evidence>
<dbReference type="InterPro" id="IPR000089">
    <property type="entry name" value="Biotin_lipoyl"/>
</dbReference>
<dbReference type="Pfam" id="PF02817">
    <property type="entry name" value="E3_binding"/>
    <property type="match status" value="1"/>
</dbReference>
<dbReference type="GO" id="GO:0006086">
    <property type="term" value="P:pyruvate decarboxylation to acetyl-CoA"/>
    <property type="evidence" value="ECO:0007669"/>
    <property type="project" value="InterPro"/>
</dbReference>
<dbReference type="SUPFAM" id="SSF51230">
    <property type="entry name" value="Single hybrid motif"/>
    <property type="match status" value="1"/>
</dbReference>
<dbReference type="PANTHER" id="PTHR23151">
    <property type="entry name" value="DIHYDROLIPOAMIDE ACETYL/SUCCINYL-TRANSFERASE-RELATED"/>
    <property type="match status" value="1"/>
</dbReference>
<dbReference type="PROSITE" id="PS50968">
    <property type="entry name" value="BIOTINYL_LIPOYL"/>
    <property type="match status" value="1"/>
</dbReference>
<dbReference type="InterPro" id="IPR004167">
    <property type="entry name" value="PSBD"/>
</dbReference>
<dbReference type="SUPFAM" id="SSF47005">
    <property type="entry name" value="Peripheral subunit-binding domain of 2-oxo acid dehydrogenase complex"/>
    <property type="match status" value="1"/>
</dbReference>
<organism evidence="7 8">
    <name type="scientific">Candidatus Egerieisoma faecipullorum</name>
    <dbReference type="NCBI Taxonomy" id="2840963"/>
    <lineage>
        <taxon>Bacteria</taxon>
        <taxon>Bacillati</taxon>
        <taxon>Bacillota</taxon>
        <taxon>Clostridia</taxon>
        <taxon>Eubacteriales</taxon>
        <taxon>Clostridiaceae</taxon>
        <taxon>Clostridiaceae incertae sedis</taxon>
        <taxon>Candidatus Egerieisoma</taxon>
    </lineage>
</organism>
<dbReference type="Pfam" id="PF00364">
    <property type="entry name" value="Biotin_lipoyl"/>
    <property type="match status" value="1"/>
</dbReference>
<reference evidence="7" key="2">
    <citation type="journal article" date="2021" name="PeerJ">
        <title>Extensive microbial diversity within the chicken gut microbiome revealed by metagenomics and culture.</title>
        <authorList>
            <person name="Gilroy R."/>
            <person name="Ravi A."/>
            <person name="Getino M."/>
            <person name="Pursley I."/>
            <person name="Horton D.L."/>
            <person name="Alikhan N.F."/>
            <person name="Baker D."/>
            <person name="Gharbi K."/>
            <person name="Hall N."/>
            <person name="Watson M."/>
            <person name="Adriaenssens E.M."/>
            <person name="Foster-Nyarko E."/>
            <person name="Jarju S."/>
            <person name="Secka A."/>
            <person name="Antonio M."/>
            <person name="Oren A."/>
            <person name="Chaudhuri R.R."/>
            <person name="La Ragione R."/>
            <person name="Hildebrand F."/>
            <person name="Pallen M.J."/>
        </authorList>
    </citation>
    <scope>NUCLEOTIDE SEQUENCE</scope>
    <source>
        <strain evidence="7">CHK195-4489</strain>
    </source>
</reference>
<proteinExistence type="inferred from homology"/>
<dbReference type="Gene3D" id="3.30.559.10">
    <property type="entry name" value="Chloramphenicol acetyltransferase-like domain"/>
    <property type="match status" value="1"/>
</dbReference>
<dbReference type="AlphaFoldDB" id="A0A9D1I867"/>
<comment type="caution">
    <text evidence="7">The sequence shown here is derived from an EMBL/GenBank/DDBJ whole genome shotgun (WGS) entry which is preliminary data.</text>
</comment>
<dbReference type="SUPFAM" id="SSF52777">
    <property type="entry name" value="CoA-dependent acyltransferases"/>
    <property type="match status" value="1"/>
</dbReference>
<reference evidence="7" key="1">
    <citation type="submission" date="2020-10" db="EMBL/GenBank/DDBJ databases">
        <authorList>
            <person name="Gilroy R."/>
        </authorList>
    </citation>
    <scope>NUCLEOTIDE SEQUENCE</scope>
    <source>
        <strain evidence="7">CHK195-4489</strain>
    </source>
</reference>
<keyword evidence="4" id="KW-0012">Acyltransferase</keyword>
<dbReference type="InterPro" id="IPR001078">
    <property type="entry name" value="2-oxoacid_DH_actylTfrase"/>
</dbReference>
<dbReference type="Gene3D" id="2.40.50.100">
    <property type="match status" value="1"/>
</dbReference>
<dbReference type="EMBL" id="DVMM01000143">
    <property type="protein sequence ID" value="HIU30004.1"/>
    <property type="molecule type" value="Genomic_DNA"/>
</dbReference>
<evidence type="ECO:0000259" key="6">
    <source>
        <dbReference type="PROSITE" id="PS51826"/>
    </source>
</evidence>
<evidence type="ECO:0000259" key="5">
    <source>
        <dbReference type="PROSITE" id="PS50968"/>
    </source>
</evidence>
<keyword evidence="3 4" id="KW-0450">Lipoyl</keyword>
<sequence>MPRQGQSVESCIISKWNVKVGDKVKVGDNLFTYETDKATFDEESKFDGTVLAIFFSEGDDVPCLTNVCVIGAPGDGYAEFDPHASSAAPAAAAVPQEPVLHAQPVSSAPAESIPAAASDGKYFISPRARALAERAGVNPAFLAGSGPYGRIVEKDVKAFVAAGGNTTYAAEAFAKDGMSGSGFAGKISVSDLNAPQAPAKEAAPEPASAAPAAADADFEDVKIPNIRKVISRSMHTSLSTMAQLTLNASFDATNILEFRKQIKENREKLGLNNITINDIIIFAVSRTILAHKDLNANFINDGTTMRYFKNAHIGVAVDTPRGLMVPTLRDANLKSLNEISVEAKKLATDAQAGTINPDLLKGATFTITNLGTMGIESFTPVINPPQTGILGVNTLETRVKNVGGEPKLYQAMTLSLTFDHRALDGAPAARFLQELCKNLENFTMLLIK</sequence>
<dbReference type="GO" id="GO:0016746">
    <property type="term" value="F:acyltransferase activity"/>
    <property type="evidence" value="ECO:0007669"/>
    <property type="project" value="UniProtKB-KW"/>
</dbReference>
<evidence type="ECO:0000256" key="2">
    <source>
        <dbReference type="ARBA" id="ARBA00007317"/>
    </source>
</evidence>
<dbReference type="GO" id="GO:0045254">
    <property type="term" value="C:pyruvate dehydrogenase complex"/>
    <property type="evidence" value="ECO:0007669"/>
    <property type="project" value="InterPro"/>
</dbReference>
<comment type="cofactor">
    <cofactor evidence="1 4">
        <name>(R)-lipoate</name>
        <dbReference type="ChEBI" id="CHEBI:83088"/>
    </cofactor>
</comment>
<dbReference type="InterPro" id="IPR023213">
    <property type="entry name" value="CAT-like_dom_sf"/>
</dbReference>
<dbReference type="CDD" id="cd06849">
    <property type="entry name" value="lipoyl_domain"/>
    <property type="match status" value="1"/>
</dbReference>
<dbReference type="InterPro" id="IPR011053">
    <property type="entry name" value="Single_hybrid_motif"/>
</dbReference>
<dbReference type="EC" id="2.3.1.-" evidence="4"/>
<dbReference type="PANTHER" id="PTHR23151:SF90">
    <property type="entry name" value="DIHYDROLIPOYLLYSINE-RESIDUE ACETYLTRANSFERASE COMPONENT OF PYRUVATE DEHYDROGENASE COMPLEX, MITOCHONDRIAL-RELATED"/>
    <property type="match status" value="1"/>
</dbReference>
<gene>
    <name evidence="7" type="ORF">IAD50_06900</name>
</gene>
<dbReference type="Pfam" id="PF00198">
    <property type="entry name" value="2-oxoacid_dh"/>
    <property type="match status" value="1"/>
</dbReference>
<protein>
    <recommendedName>
        <fullName evidence="4">Dihydrolipoamide acetyltransferase component of pyruvate dehydrogenase complex</fullName>
        <ecNumber evidence="4">2.3.1.-</ecNumber>
    </recommendedName>
</protein>
<dbReference type="Gene3D" id="4.10.320.10">
    <property type="entry name" value="E3-binding domain"/>
    <property type="match status" value="1"/>
</dbReference>
<dbReference type="InterPro" id="IPR045257">
    <property type="entry name" value="E2/Pdx1"/>
</dbReference>
<evidence type="ECO:0000256" key="1">
    <source>
        <dbReference type="ARBA" id="ARBA00001938"/>
    </source>
</evidence>
<evidence type="ECO:0000313" key="7">
    <source>
        <dbReference type="EMBL" id="HIU30004.1"/>
    </source>
</evidence>
<feature type="domain" description="Peripheral subunit-binding (PSBD)" evidence="6">
    <location>
        <begin position="123"/>
        <end position="160"/>
    </location>
</feature>
<evidence type="ECO:0000256" key="3">
    <source>
        <dbReference type="ARBA" id="ARBA00022823"/>
    </source>
</evidence>
<dbReference type="Proteomes" id="UP000824089">
    <property type="component" value="Unassembled WGS sequence"/>
</dbReference>
<feature type="domain" description="Lipoyl-binding" evidence="5">
    <location>
        <begin position="1"/>
        <end position="71"/>
    </location>
</feature>
<name>A0A9D1I867_9CLOT</name>